<dbReference type="AlphaFoldDB" id="A0A8X8D431"/>
<dbReference type="GO" id="GO:0016616">
    <property type="term" value="F:oxidoreductase activity, acting on the CH-OH group of donors, NAD or NADP as acceptor"/>
    <property type="evidence" value="ECO:0007669"/>
    <property type="project" value="TreeGrafter"/>
</dbReference>
<organism evidence="3 4">
    <name type="scientific">Populus tomentosa</name>
    <name type="common">Chinese white poplar</name>
    <dbReference type="NCBI Taxonomy" id="118781"/>
    <lineage>
        <taxon>Eukaryota</taxon>
        <taxon>Viridiplantae</taxon>
        <taxon>Streptophyta</taxon>
        <taxon>Embryophyta</taxon>
        <taxon>Tracheophyta</taxon>
        <taxon>Spermatophyta</taxon>
        <taxon>Magnoliopsida</taxon>
        <taxon>eudicotyledons</taxon>
        <taxon>Gunneridae</taxon>
        <taxon>Pentapetalae</taxon>
        <taxon>rosids</taxon>
        <taxon>fabids</taxon>
        <taxon>Malpighiales</taxon>
        <taxon>Salicaceae</taxon>
        <taxon>Saliceae</taxon>
        <taxon>Populus</taxon>
    </lineage>
</organism>
<name>A0A8X8D431_POPTO</name>
<evidence type="ECO:0000256" key="2">
    <source>
        <dbReference type="ARBA" id="ARBA00023002"/>
    </source>
</evidence>
<evidence type="ECO:0000256" key="1">
    <source>
        <dbReference type="ARBA" id="ARBA00022857"/>
    </source>
</evidence>
<protein>
    <recommendedName>
        <fullName evidence="5">NAD(P)-binding Rossmann-fold superfamily protein</fullName>
    </recommendedName>
</protein>
<keyword evidence="2" id="KW-0560">Oxidoreductase</keyword>
<dbReference type="PANTHER" id="PTHR10366">
    <property type="entry name" value="NAD DEPENDENT EPIMERASE/DEHYDRATASE"/>
    <property type="match status" value="1"/>
</dbReference>
<keyword evidence="4" id="KW-1185">Reference proteome</keyword>
<evidence type="ECO:0000313" key="3">
    <source>
        <dbReference type="EMBL" id="KAG6786681.1"/>
    </source>
</evidence>
<comment type="caution">
    <text evidence="3">The sequence shown here is derived from an EMBL/GenBank/DDBJ whole genome shotgun (WGS) entry which is preliminary data.</text>
</comment>
<gene>
    <name evidence="3" type="ORF">POTOM_008289</name>
</gene>
<dbReference type="PANTHER" id="PTHR10366:SF563">
    <property type="entry name" value="CINNAMOYL-COA REDUCTASE 16"/>
    <property type="match status" value="1"/>
</dbReference>
<reference evidence="3" key="1">
    <citation type="journal article" date="2020" name="bioRxiv">
        <title>Hybrid origin of Populus tomentosa Carr. identified through genome sequencing and phylogenomic analysis.</title>
        <authorList>
            <person name="An X."/>
            <person name="Gao K."/>
            <person name="Chen Z."/>
            <person name="Li J."/>
            <person name="Yang X."/>
            <person name="Yang X."/>
            <person name="Zhou J."/>
            <person name="Guo T."/>
            <person name="Zhao T."/>
            <person name="Huang S."/>
            <person name="Miao D."/>
            <person name="Khan W.U."/>
            <person name="Rao P."/>
            <person name="Ye M."/>
            <person name="Lei B."/>
            <person name="Liao W."/>
            <person name="Wang J."/>
            <person name="Ji L."/>
            <person name="Li Y."/>
            <person name="Guo B."/>
            <person name="Mustafa N.S."/>
            <person name="Li S."/>
            <person name="Yun Q."/>
            <person name="Keller S.R."/>
            <person name="Mao J."/>
            <person name="Zhang R."/>
            <person name="Strauss S.H."/>
        </authorList>
    </citation>
    <scope>NUCLEOTIDE SEQUENCE</scope>
    <source>
        <strain evidence="3">GM15</strain>
        <tissue evidence="3">Leaf</tissue>
    </source>
</reference>
<accession>A0A8X8D431</accession>
<dbReference type="OrthoDB" id="2735536at2759"/>
<proteinExistence type="predicted"/>
<sequence>MRGLSPKKLLDCGFKFEHGLEDIPSPLDLVTFIPTYIIGPFICPNVPASVHASLAMVLGYSERFCGGVYLSFVRFIFISREREREREMEGDKGKVCVTGGTGFLASWLIMRLLEHGYSVHTTIRPDPGELLFLFSLSTQLR</sequence>
<dbReference type="InterPro" id="IPR050425">
    <property type="entry name" value="NAD(P)_dehydrat-like"/>
</dbReference>
<dbReference type="EMBL" id="JAAWWB010000003">
    <property type="protein sequence ID" value="KAG6786681.1"/>
    <property type="molecule type" value="Genomic_DNA"/>
</dbReference>
<dbReference type="Proteomes" id="UP000886885">
    <property type="component" value="Chromosome 2A"/>
</dbReference>
<keyword evidence="1" id="KW-0521">NADP</keyword>
<evidence type="ECO:0008006" key="5">
    <source>
        <dbReference type="Google" id="ProtNLM"/>
    </source>
</evidence>
<evidence type="ECO:0000313" key="4">
    <source>
        <dbReference type="Proteomes" id="UP000886885"/>
    </source>
</evidence>